<dbReference type="EMBL" id="CABDUW010000223">
    <property type="protein sequence ID" value="VTJ63305.1"/>
    <property type="molecule type" value="Genomic_DNA"/>
</dbReference>
<evidence type="ECO:0000256" key="13">
    <source>
        <dbReference type="SAM" id="Phobius"/>
    </source>
</evidence>
<keyword evidence="9" id="KW-0406">Ion transport</keyword>
<accession>A0A5E4B1P5</accession>
<name>A0A5E4B1P5_MARMO</name>
<proteinExistence type="predicted"/>
<comment type="subcellular location">
    <subcellularLocation>
        <location evidence="1">Membrane</location>
        <topology evidence="1">Multi-pass membrane protein</topology>
    </subcellularLocation>
</comment>
<keyword evidence="5 13" id="KW-0812">Transmembrane</keyword>
<keyword evidence="10 13" id="KW-0472">Membrane</keyword>
<keyword evidence="2" id="KW-0813">Transport</keyword>
<evidence type="ECO:0000256" key="2">
    <source>
        <dbReference type="ARBA" id="ARBA00022448"/>
    </source>
</evidence>
<sequence length="255" mass="27664">MGEGSTGGVQVRKAFSKTWGHVVDEQSKKVNITWLCQAFLDLLTQIGSSEKVEYAFLIIFTVETFLKIIAYGLLLHPNAYVRNGWNLLDFVIVIVGLFSVILEQLTKETEGGNHSSGKSGGFDVKALRAFRVLRPLRLVSGVPNIVAEEDPAPCAFSGNGRQCTANGTECRSGWVGPNGGITNFDNFAFAMLTVFQCITMEGWTDVLYWAKLLPQHDEAELTSVSLATAADSSQALAVDSVERSHLSAVAIIICS</sequence>
<dbReference type="Gene3D" id="1.20.120.350">
    <property type="entry name" value="Voltage-gated potassium channels. Chain C"/>
    <property type="match status" value="1"/>
</dbReference>
<evidence type="ECO:0000259" key="14">
    <source>
        <dbReference type="Pfam" id="PF00520"/>
    </source>
</evidence>
<dbReference type="FunFam" id="1.20.120.350:FF:000062">
    <property type="entry name" value="Voltage-dependent L-type calcium channel subunit alpha"/>
    <property type="match status" value="1"/>
</dbReference>
<feature type="domain" description="Ion transport" evidence="14">
    <location>
        <begin position="47"/>
        <end position="144"/>
    </location>
</feature>
<dbReference type="InterPro" id="IPR050599">
    <property type="entry name" value="VDCC_alpha-1_subunit"/>
</dbReference>
<dbReference type="PRINTS" id="PR01630">
    <property type="entry name" value="LVDCCALPHA1"/>
</dbReference>
<dbReference type="GO" id="GO:0098703">
    <property type="term" value="P:calcium ion import across plasma membrane"/>
    <property type="evidence" value="ECO:0007669"/>
    <property type="project" value="TreeGrafter"/>
</dbReference>
<evidence type="ECO:0000256" key="12">
    <source>
        <dbReference type="ARBA" id="ARBA00036634"/>
    </source>
</evidence>
<keyword evidence="17" id="KW-1185">Reference proteome</keyword>
<evidence type="ECO:0000313" key="16">
    <source>
        <dbReference type="EMBL" id="VTJ63305.1"/>
    </source>
</evidence>
<dbReference type="Pfam" id="PF00520">
    <property type="entry name" value="Ion_trans"/>
    <property type="match status" value="2"/>
</dbReference>
<dbReference type="InterPro" id="IPR005446">
    <property type="entry name" value="VDCC_L_a1su"/>
</dbReference>
<feature type="domain" description="Ion transport" evidence="14">
    <location>
        <begin position="171"/>
        <end position="210"/>
    </location>
</feature>
<dbReference type="Proteomes" id="UP000335636">
    <property type="component" value="Unassembled WGS sequence"/>
</dbReference>
<dbReference type="AlphaFoldDB" id="A0A5E4B1P5"/>
<evidence type="ECO:0000313" key="15">
    <source>
        <dbReference type="EMBL" id="KAF7469544.1"/>
    </source>
</evidence>
<evidence type="ECO:0000256" key="1">
    <source>
        <dbReference type="ARBA" id="ARBA00004141"/>
    </source>
</evidence>
<evidence type="ECO:0000256" key="10">
    <source>
        <dbReference type="ARBA" id="ARBA00023136"/>
    </source>
</evidence>
<evidence type="ECO:0000256" key="3">
    <source>
        <dbReference type="ARBA" id="ARBA00022568"/>
    </source>
</evidence>
<organism evidence="16 17">
    <name type="scientific">Marmota monax</name>
    <name type="common">Woodchuck</name>
    <dbReference type="NCBI Taxonomy" id="9995"/>
    <lineage>
        <taxon>Eukaryota</taxon>
        <taxon>Metazoa</taxon>
        <taxon>Chordata</taxon>
        <taxon>Craniata</taxon>
        <taxon>Vertebrata</taxon>
        <taxon>Euteleostomi</taxon>
        <taxon>Mammalia</taxon>
        <taxon>Eutheria</taxon>
        <taxon>Euarchontoglires</taxon>
        <taxon>Glires</taxon>
        <taxon>Rodentia</taxon>
        <taxon>Sciuromorpha</taxon>
        <taxon>Sciuridae</taxon>
        <taxon>Xerinae</taxon>
        <taxon>Marmotini</taxon>
        <taxon>Marmota</taxon>
    </lineage>
</organism>
<evidence type="ECO:0000313" key="17">
    <source>
        <dbReference type="Proteomes" id="UP000335636"/>
    </source>
</evidence>
<reference evidence="15" key="2">
    <citation type="submission" date="2020-08" db="EMBL/GenBank/DDBJ databases">
        <authorList>
            <person name="Shumante A."/>
            <person name="Zimin A.V."/>
            <person name="Puiu D."/>
            <person name="Salzberg S.L."/>
        </authorList>
    </citation>
    <scope>NUCLEOTIDE SEQUENCE</scope>
    <source>
        <strain evidence="15">WC2-LM</strain>
        <tissue evidence="15">Liver</tissue>
    </source>
</reference>
<keyword evidence="8 13" id="KW-1133">Transmembrane helix</keyword>
<keyword evidence="4" id="KW-0107">Calcium channel</keyword>
<evidence type="ECO:0000256" key="8">
    <source>
        <dbReference type="ARBA" id="ARBA00022989"/>
    </source>
</evidence>
<evidence type="ECO:0000256" key="5">
    <source>
        <dbReference type="ARBA" id="ARBA00022692"/>
    </source>
</evidence>
<dbReference type="InterPro" id="IPR005821">
    <property type="entry name" value="Ion_trans_dom"/>
</dbReference>
<keyword evidence="11" id="KW-0407">Ion channel</keyword>
<feature type="transmembrane region" description="Helical" evidence="13">
    <location>
        <begin position="54"/>
        <end position="75"/>
    </location>
</feature>
<feature type="transmembrane region" description="Helical" evidence="13">
    <location>
        <begin position="87"/>
        <end position="105"/>
    </location>
</feature>
<evidence type="ECO:0000256" key="7">
    <source>
        <dbReference type="ARBA" id="ARBA00022882"/>
    </source>
</evidence>
<gene>
    <name evidence="15" type="ORF">GHT09_019204</name>
    <name evidence="16" type="ORF">MONAX_5E044599</name>
</gene>
<evidence type="ECO:0000256" key="9">
    <source>
        <dbReference type="ARBA" id="ARBA00023065"/>
    </source>
</evidence>
<dbReference type="Proteomes" id="UP000662637">
    <property type="component" value="Unassembled WGS sequence"/>
</dbReference>
<keyword evidence="6" id="KW-0106">Calcium</keyword>
<keyword evidence="3" id="KW-0109">Calcium transport</keyword>
<keyword evidence="7" id="KW-0851">Voltage-gated channel</keyword>
<dbReference type="GO" id="GO:0008331">
    <property type="term" value="F:high voltage-gated calcium channel activity"/>
    <property type="evidence" value="ECO:0007669"/>
    <property type="project" value="TreeGrafter"/>
</dbReference>
<dbReference type="PANTHER" id="PTHR45628">
    <property type="entry name" value="VOLTAGE-DEPENDENT CALCIUM CHANNEL TYPE A SUBUNIT ALPHA-1"/>
    <property type="match status" value="1"/>
</dbReference>
<dbReference type="InterPro" id="IPR027359">
    <property type="entry name" value="Volt_channel_dom_sf"/>
</dbReference>
<reference evidence="16 17" key="1">
    <citation type="submission" date="2019-04" db="EMBL/GenBank/DDBJ databases">
        <authorList>
            <person name="Alioto T."/>
            <person name="Alioto T."/>
        </authorList>
    </citation>
    <scope>NUCLEOTIDE SEQUENCE [LARGE SCALE GENOMIC DNA]</scope>
</reference>
<protein>
    <recommendedName>
        <fullName evidence="14">Ion transport domain-containing protein</fullName>
    </recommendedName>
</protein>
<dbReference type="SUPFAM" id="SSF81324">
    <property type="entry name" value="Voltage-gated potassium channels"/>
    <property type="match status" value="1"/>
</dbReference>
<evidence type="ECO:0000256" key="4">
    <source>
        <dbReference type="ARBA" id="ARBA00022673"/>
    </source>
</evidence>
<comment type="catalytic activity">
    <reaction evidence="12">
        <text>Ca(2+)(in) = Ca(2+)(out)</text>
        <dbReference type="Rhea" id="RHEA:29671"/>
        <dbReference type="ChEBI" id="CHEBI:29108"/>
    </reaction>
</comment>
<dbReference type="PANTHER" id="PTHR45628:SF11">
    <property type="entry name" value="VOLTAGE-DEPENDENT L-TYPE CALCIUM CHANNEL SUBUNIT ALPHA-1D"/>
    <property type="match status" value="1"/>
</dbReference>
<evidence type="ECO:0000256" key="11">
    <source>
        <dbReference type="ARBA" id="ARBA00023303"/>
    </source>
</evidence>
<evidence type="ECO:0000256" key="6">
    <source>
        <dbReference type="ARBA" id="ARBA00022837"/>
    </source>
</evidence>
<dbReference type="GO" id="GO:0005891">
    <property type="term" value="C:voltage-gated calcium channel complex"/>
    <property type="evidence" value="ECO:0007669"/>
    <property type="project" value="InterPro"/>
</dbReference>
<dbReference type="EMBL" id="WJEC01007643">
    <property type="protein sequence ID" value="KAF7469544.1"/>
    <property type="molecule type" value="Genomic_DNA"/>
</dbReference>